<keyword evidence="1" id="KW-0805">Transcription regulation</keyword>
<protein>
    <submittedName>
        <fullName evidence="5">Predicted DNA binding protein, contains HTH domain</fullName>
    </submittedName>
</protein>
<reference evidence="6" key="1">
    <citation type="submission" date="2016-10" db="EMBL/GenBank/DDBJ databases">
        <authorList>
            <person name="Varghese N."/>
            <person name="Submissions S."/>
        </authorList>
    </citation>
    <scope>NUCLEOTIDE SEQUENCE [LARGE SCALE GENOMIC DNA]</scope>
    <source>
        <strain evidence="6">RD 26</strain>
    </source>
</reference>
<evidence type="ECO:0000313" key="5">
    <source>
        <dbReference type="EMBL" id="SFR30261.1"/>
    </source>
</evidence>
<dbReference type="AlphaFoldDB" id="A0A1I6FJZ8"/>
<evidence type="ECO:0000313" key="6">
    <source>
        <dbReference type="Proteomes" id="UP000198932"/>
    </source>
</evidence>
<feature type="domain" description="HTH bat-type" evidence="3">
    <location>
        <begin position="171"/>
        <end position="222"/>
    </location>
</feature>
<feature type="domain" description="HVO-0513-like N-terminal" evidence="4">
    <location>
        <begin position="31"/>
        <end position="161"/>
    </location>
</feature>
<sequence length="229" mass="25085">MRIDVWEGRTASDRRMKRIRFSAAYPERLRHPLHRSIVGESPISRAELLMWSPTADATTLLWFDGDRDATTAAVEALDSLVASSLVSDADGTYAFLRQDEYEFPAALLDTVAASRVIFLPPVVFRESGDVRFEAAGATAALSAFHDDLAALADLTIERVHEFERRRTPSRLTDRQRAALETAVSVGYYEVPREGTVADVAAALDCATSTAGELLRKAEAAVVERAVESA</sequence>
<accession>A0A1I6FJZ8</accession>
<evidence type="ECO:0000256" key="2">
    <source>
        <dbReference type="ARBA" id="ARBA00023163"/>
    </source>
</evidence>
<evidence type="ECO:0000259" key="3">
    <source>
        <dbReference type="Pfam" id="PF04967"/>
    </source>
</evidence>
<keyword evidence="2" id="KW-0804">Transcription</keyword>
<keyword evidence="6" id="KW-1185">Reference proteome</keyword>
<dbReference type="InterPro" id="IPR056493">
    <property type="entry name" value="HVO_0513_N"/>
</dbReference>
<evidence type="ECO:0000259" key="4">
    <source>
        <dbReference type="Pfam" id="PF24278"/>
    </source>
</evidence>
<gene>
    <name evidence="5" type="ORF">SAMN04487937_0078</name>
</gene>
<dbReference type="Proteomes" id="UP000198932">
    <property type="component" value="Unassembled WGS sequence"/>
</dbReference>
<name>A0A1I6FJZ8_HALSD</name>
<dbReference type="PANTHER" id="PTHR34236">
    <property type="entry name" value="DIMETHYL SULFOXIDE REDUCTASE TRANSCRIPTIONAL ACTIVATOR"/>
    <property type="match status" value="1"/>
</dbReference>
<dbReference type="PANTHER" id="PTHR34236:SF1">
    <property type="entry name" value="DIMETHYL SULFOXIDE REDUCTASE TRANSCRIPTIONAL ACTIVATOR"/>
    <property type="match status" value="1"/>
</dbReference>
<proteinExistence type="predicted"/>
<dbReference type="EMBL" id="FOYN01000001">
    <property type="protein sequence ID" value="SFR30261.1"/>
    <property type="molecule type" value="Genomic_DNA"/>
</dbReference>
<dbReference type="Pfam" id="PF24278">
    <property type="entry name" value="HVO_0513_N"/>
    <property type="match status" value="1"/>
</dbReference>
<dbReference type="Pfam" id="PF04967">
    <property type="entry name" value="HTH_10"/>
    <property type="match status" value="1"/>
</dbReference>
<evidence type="ECO:0000256" key="1">
    <source>
        <dbReference type="ARBA" id="ARBA00023015"/>
    </source>
</evidence>
<organism evidence="5 6">
    <name type="scientific">Halorubrum sodomense</name>
    <dbReference type="NCBI Taxonomy" id="35743"/>
    <lineage>
        <taxon>Archaea</taxon>
        <taxon>Methanobacteriati</taxon>
        <taxon>Methanobacteriota</taxon>
        <taxon>Stenosarchaea group</taxon>
        <taxon>Halobacteria</taxon>
        <taxon>Halobacteriales</taxon>
        <taxon>Haloferacaceae</taxon>
        <taxon>Halorubrum</taxon>
    </lineage>
</organism>
<dbReference type="InterPro" id="IPR007050">
    <property type="entry name" value="HTH_bacterioopsin"/>
</dbReference>